<gene>
    <name evidence="2" type="ORF">B0H16DRAFT_1476905</name>
</gene>
<feature type="signal peptide" evidence="1">
    <location>
        <begin position="1"/>
        <end position="28"/>
    </location>
</feature>
<keyword evidence="3" id="KW-1185">Reference proteome</keyword>
<keyword evidence="1" id="KW-0732">Signal</keyword>
<evidence type="ECO:0000256" key="1">
    <source>
        <dbReference type="SAM" id="SignalP"/>
    </source>
</evidence>
<evidence type="ECO:0000313" key="2">
    <source>
        <dbReference type="EMBL" id="KAJ7716205.1"/>
    </source>
</evidence>
<organism evidence="2 3">
    <name type="scientific">Mycena metata</name>
    <dbReference type="NCBI Taxonomy" id="1033252"/>
    <lineage>
        <taxon>Eukaryota</taxon>
        <taxon>Fungi</taxon>
        <taxon>Dikarya</taxon>
        <taxon>Basidiomycota</taxon>
        <taxon>Agaricomycotina</taxon>
        <taxon>Agaricomycetes</taxon>
        <taxon>Agaricomycetidae</taxon>
        <taxon>Agaricales</taxon>
        <taxon>Marasmiineae</taxon>
        <taxon>Mycenaceae</taxon>
        <taxon>Mycena</taxon>
    </lineage>
</organism>
<name>A0AAD7MHA2_9AGAR</name>
<feature type="chain" id="PRO_5042264584" evidence="1">
    <location>
        <begin position="29"/>
        <end position="205"/>
    </location>
</feature>
<sequence>MHIRRFFFLLPLHSFLSLILLTIRSSLQRHKEKEWKQISTSVIQIQQTTKTAKIVCRGRPAARRAHPHNIYGKKHVKRALVRIEGSTQNADLNTNLGGLSSEKWNRGGDLQCIGYTPPRGNESVKWPLWSLRLGFTISTSWGWVREENMIELVWRKKTWSTIGALSQHTEDMHAQGLGYKDGLRCVQVYSWGRENLQRGGRILTI</sequence>
<dbReference type="EMBL" id="JARKIB010000295">
    <property type="protein sequence ID" value="KAJ7716205.1"/>
    <property type="molecule type" value="Genomic_DNA"/>
</dbReference>
<dbReference type="Proteomes" id="UP001215598">
    <property type="component" value="Unassembled WGS sequence"/>
</dbReference>
<dbReference type="AlphaFoldDB" id="A0AAD7MHA2"/>
<accession>A0AAD7MHA2</accession>
<evidence type="ECO:0000313" key="3">
    <source>
        <dbReference type="Proteomes" id="UP001215598"/>
    </source>
</evidence>
<protein>
    <submittedName>
        <fullName evidence="2">Uncharacterized protein</fullName>
    </submittedName>
</protein>
<reference evidence="2" key="1">
    <citation type="submission" date="2023-03" db="EMBL/GenBank/DDBJ databases">
        <title>Massive genome expansion in bonnet fungi (Mycena s.s.) driven by repeated elements and novel gene families across ecological guilds.</title>
        <authorList>
            <consortium name="Lawrence Berkeley National Laboratory"/>
            <person name="Harder C.B."/>
            <person name="Miyauchi S."/>
            <person name="Viragh M."/>
            <person name="Kuo A."/>
            <person name="Thoen E."/>
            <person name="Andreopoulos B."/>
            <person name="Lu D."/>
            <person name="Skrede I."/>
            <person name="Drula E."/>
            <person name="Henrissat B."/>
            <person name="Morin E."/>
            <person name="Kohler A."/>
            <person name="Barry K."/>
            <person name="LaButti K."/>
            <person name="Morin E."/>
            <person name="Salamov A."/>
            <person name="Lipzen A."/>
            <person name="Mereny Z."/>
            <person name="Hegedus B."/>
            <person name="Baldrian P."/>
            <person name="Stursova M."/>
            <person name="Weitz H."/>
            <person name="Taylor A."/>
            <person name="Grigoriev I.V."/>
            <person name="Nagy L.G."/>
            <person name="Martin F."/>
            <person name="Kauserud H."/>
        </authorList>
    </citation>
    <scope>NUCLEOTIDE SEQUENCE</scope>
    <source>
        <strain evidence="2">CBHHK182m</strain>
    </source>
</reference>
<comment type="caution">
    <text evidence="2">The sequence shown here is derived from an EMBL/GenBank/DDBJ whole genome shotgun (WGS) entry which is preliminary data.</text>
</comment>
<proteinExistence type="predicted"/>